<keyword evidence="2" id="KW-1185">Reference proteome</keyword>
<gene>
    <name evidence="1" type="ORF">MELA_02900</name>
</gene>
<protein>
    <submittedName>
        <fullName evidence="1">Uncharacterized protein</fullName>
    </submittedName>
</protein>
<sequence>MRKPLFTVDCPENANLLSLSVRAGTVEELAQQWGEEME</sequence>
<dbReference type="Proteomes" id="UP000334340">
    <property type="component" value="Unassembled WGS sequence"/>
</dbReference>
<dbReference type="AlphaFoldDB" id="A0A564ZNR7"/>
<organism evidence="1 2">
    <name type="scientific">Candidatus Methylomirabilis lanthanidiphila</name>
    <dbReference type="NCBI Taxonomy" id="2211376"/>
    <lineage>
        <taxon>Bacteria</taxon>
        <taxon>Candidatus Methylomirabilota</taxon>
        <taxon>Candidatus Methylomirabilia</taxon>
        <taxon>Candidatus Methylomirabilales</taxon>
        <taxon>Candidatus Methylomirabilaceae</taxon>
        <taxon>Candidatus Methylomirabilis</taxon>
    </lineage>
</organism>
<evidence type="ECO:0000313" key="2">
    <source>
        <dbReference type="Proteomes" id="UP000334340"/>
    </source>
</evidence>
<dbReference type="EMBL" id="CABIKM010000063">
    <property type="protein sequence ID" value="VUZ86497.1"/>
    <property type="molecule type" value="Genomic_DNA"/>
</dbReference>
<accession>A0A564ZNR7</accession>
<reference evidence="1 2" key="1">
    <citation type="submission" date="2019-07" db="EMBL/GenBank/DDBJ databases">
        <authorList>
            <person name="Cremers G."/>
        </authorList>
    </citation>
    <scope>NUCLEOTIDE SEQUENCE [LARGE SCALE GENOMIC DNA]</scope>
</reference>
<name>A0A564ZNR7_9BACT</name>
<proteinExistence type="predicted"/>
<evidence type="ECO:0000313" key="1">
    <source>
        <dbReference type="EMBL" id="VUZ86497.1"/>
    </source>
</evidence>